<organism evidence="1">
    <name type="scientific">Rhodopseudomonas palustris (strain BisB18)</name>
    <dbReference type="NCBI Taxonomy" id="316056"/>
    <lineage>
        <taxon>Bacteria</taxon>
        <taxon>Pseudomonadati</taxon>
        <taxon>Pseudomonadota</taxon>
        <taxon>Alphaproteobacteria</taxon>
        <taxon>Hyphomicrobiales</taxon>
        <taxon>Nitrobacteraceae</taxon>
        <taxon>Rhodopseudomonas</taxon>
    </lineage>
</organism>
<sequence length="80" mass="8392">MARRRGGADSRPPPAPGIALFSRRICLIPGTARDSPASPNRRALAARNVALKIAALALPQHQRPQAASPLGAIFEVKSTS</sequence>
<accession>Q219B5</accession>
<gene>
    <name evidence="1" type="ordered locus">RPC_1459</name>
</gene>
<reference evidence="1" key="1">
    <citation type="submission" date="2006-03" db="EMBL/GenBank/DDBJ databases">
        <title>Complete sequence of Rhodopseudomonas palustris BisB18.</title>
        <authorList>
            <consortium name="US DOE Joint Genome Institute"/>
            <person name="Copeland A."/>
            <person name="Lucas S."/>
            <person name="Lapidus A."/>
            <person name="Barry K."/>
            <person name="Detter J.C."/>
            <person name="Glavina del Rio T."/>
            <person name="Hammon N."/>
            <person name="Israni S."/>
            <person name="Dalin E."/>
            <person name="Tice H."/>
            <person name="Pitluck S."/>
            <person name="Chain P."/>
            <person name="Malfatti S."/>
            <person name="Shin M."/>
            <person name="Vergez L."/>
            <person name="Schmutz J."/>
            <person name="Larimer F."/>
            <person name="Land M."/>
            <person name="Hauser L."/>
            <person name="Pelletier D.A."/>
            <person name="Kyrpides N."/>
            <person name="Anderson I."/>
            <person name="Oda Y."/>
            <person name="Harwood C.S."/>
            <person name="Richardson P."/>
        </authorList>
    </citation>
    <scope>NUCLEOTIDE SEQUENCE [LARGE SCALE GENOMIC DNA]</scope>
    <source>
        <strain evidence="1">BisB18</strain>
    </source>
</reference>
<dbReference type="KEGG" id="rpc:RPC_1459"/>
<dbReference type="AlphaFoldDB" id="Q219B5"/>
<dbReference type="HOGENOM" id="CLU_2587435_0_0_5"/>
<dbReference type="EMBL" id="CP000301">
    <property type="protein sequence ID" value="ABD87021.1"/>
    <property type="molecule type" value="Genomic_DNA"/>
</dbReference>
<protein>
    <submittedName>
        <fullName evidence="1">Uncharacterized protein</fullName>
    </submittedName>
</protein>
<name>Q219B5_RHOPB</name>
<evidence type="ECO:0000313" key="1">
    <source>
        <dbReference type="EMBL" id="ABD87021.1"/>
    </source>
</evidence>
<proteinExistence type="predicted"/>